<reference evidence="3 4" key="1">
    <citation type="submission" date="2019-08" db="EMBL/GenBank/DDBJ databases">
        <title>Hyperibacter terrae gen. nov., sp. nov. and Hyperibacter viscosus sp. nov., two new members in the family Rhodospirillaceae isolated from the rhizosphere of Hypericum perforatum.</title>
        <authorList>
            <person name="Noviana Z."/>
        </authorList>
    </citation>
    <scope>NUCLEOTIDE SEQUENCE [LARGE SCALE GENOMIC DNA]</scope>
    <source>
        <strain evidence="3 4">R5959</strain>
    </source>
</reference>
<dbReference type="OrthoDB" id="9799145at2"/>
<dbReference type="SUPFAM" id="SSF54197">
    <property type="entry name" value="HIT-like"/>
    <property type="match status" value="1"/>
</dbReference>
<evidence type="ECO:0000313" key="3">
    <source>
        <dbReference type="EMBL" id="QEX21633.1"/>
    </source>
</evidence>
<name>A0A5J6MXG0_9PROT</name>
<dbReference type="AlphaFoldDB" id="A0A5J6MXG0"/>
<dbReference type="Proteomes" id="UP000325797">
    <property type="component" value="Chromosome"/>
</dbReference>
<organism evidence="3 4">
    <name type="scientific">Hypericibacter adhaerens</name>
    <dbReference type="NCBI Taxonomy" id="2602016"/>
    <lineage>
        <taxon>Bacteria</taxon>
        <taxon>Pseudomonadati</taxon>
        <taxon>Pseudomonadota</taxon>
        <taxon>Alphaproteobacteria</taxon>
        <taxon>Rhodospirillales</taxon>
        <taxon>Dongiaceae</taxon>
        <taxon>Hypericibacter</taxon>
    </lineage>
</organism>
<dbReference type="InterPro" id="IPR011146">
    <property type="entry name" value="HIT-like"/>
</dbReference>
<dbReference type="KEGG" id="hadh:FRZ61_15620"/>
<dbReference type="EMBL" id="CP042582">
    <property type="protein sequence ID" value="QEX21633.1"/>
    <property type="molecule type" value="Genomic_DNA"/>
</dbReference>
<keyword evidence="4" id="KW-1185">Reference proteome</keyword>
<dbReference type="InterPro" id="IPR026026">
    <property type="entry name" value="HIT_Hint"/>
</dbReference>
<feature type="domain" description="HIT" evidence="2">
    <location>
        <begin position="38"/>
        <end position="107"/>
    </location>
</feature>
<gene>
    <name evidence="3" type="ORF">FRZ61_15620</name>
</gene>
<dbReference type="GO" id="GO:0003824">
    <property type="term" value="F:catalytic activity"/>
    <property type="evidence" value="ECO:0007669"/>
    <property type="project" value="InterPro"/>
</dbReference>
<dbReference type="Pfam" id="PF01230">
    <property type="entry name" value="HIT"/>
    <property type="match status" value="1"/>
</dbReference>
<proteinExistence type="predicted"/>
<dbReference type="RefSeq" id="WP_151116300.1">
    <property type="nucleotide sequence ID" value="NZ_CP042582.1"/>
</dbReference>
<evidence type="ECO:0000256" key="1">
    <source>
        <dbReference type="PROSITE-ProRule" id="PRU00464"/>
    </source>
</evidence>
<dbReference type="PIRSF" id="PIRSF000714">
    <property type="entry name" value="HIT"/>
    <property type="match status" value="1"/>
</dbReference>
<accession>A0A5J6MXG0</accession>
<dbReference type="InterPro" id="IPR036265">
    <property type="entry name" value="HIT-like_sf"/>
</dbReference>
<dbReference type="PROSITE" id="PS51084">
    <property type="entry name" value="HIT_2"/>
    <property type="match status" value="1"/>
</dbReference>
<sequence>MTEDFVLHQQLAADTVSLAAWPLSSLLLMRAERRWPWLILVPRRAAKREIADLDAADRALLVEEIADATRLLQSLYAPDKVNVAAIGNIVAQLHVHVVARTRSDPVWPKPIWGQLPAEPYETAELEARLAQLRRALAAGRHKG</sequence>
<evidence type="ECO:0000259" key="2">
    <source>
        <dbReference type="PROSITE" id="PS51084"/>
    </source>
</evidence>
<evidence type="ECO:0000313" key="4">
    <source>
        <dbReference type="Proteomes" id="UP000325797"/>
    </source>
</evidence>
<dbReference type="Gene3D" id="3.30.428.10">
    <property type="entry name" value="HIT-like"/>
    <property type="match status" value="1"/>
</dbReference>
<comment type="caution">
    <text evidence="1">Lacks conserved residue(s) required for the propagation of feature annotation.</text>
</comment>
<protein>
    <submittedName>
        <fullName evidence="3">Histidine triad (HIT) protein</fullName>
    </submittedName>
</protein>